<dbReference type="InterPro" id="IPR029056">
    <property type="entry name" value="Ribokinase-like"/>
</dbReference>
<comment type="cofactor">
    <cofactor evidence="13">
        <name>Mg(2+)</name>
        <dbReference type="ChEBI" id="CHEBI:18420"/>
    </cofactor>
    <text evidence="13">Binds 3 Mg(2+) ions per subunit.</text>
</comment>
<evidence type="ECO:0000313" key="15">
    <source>
        <dbReference type="EMBL" id="CAD5124334.1"/>
    </source>
</evidence>
<evidence type="ECO:0000256" key="4">
    <source>
        <dbReference type="ARBA" id="ARBA00022679"/>
    </source>
</evidence>
<comment type="caution">
    <text evidence="15">The sequence shown here is derived from an EMBL/GenBank/DDBJ whole genome shotgun (WGS) entry which is preliminary data.</text>
</comment>
<dbReference type="GO" id="GO:0044209">
    <property type="term" value="P:AMP salvage"/>
    <property type="evidence" value="ECO:0007669"/>
    <property type="project" value="UniProtKB-UniRule"/>
</dbReference>
<reference evidence="15 16" key="1">
    <citation type="submission" date="2020-08" db="EMBL/GenBank/DDBJ databases">
        <authorList>
            <person name="Hejnol A."/>
        </authorList>
    </citation>
    <scope>NUCLEOTIDE SEQUENCE [LARGE SCALE GENOMIC DNA]</scope>
</reference>
<dbReference type="Gene3D" id="3.30.1110.10">
    <property type="match status" value="1"/>
</dbReference>
<gene>
    <name evidence="15" type="ORF">DGYR_LOCUS11888</name>
</gene>
<evidence type="ECO:0000256" key="10">
    <source>
        <dbReference type="ARBA" id="ARBA00051362"/>
    </source>
</evidence>
<evidence type="ECO:0000256" key="3">
    <source>
        <dbReference type="ARBA" id="ARBA00012119"/>
    </source>
</evidence>
<comment type="function">
    <text evidence="13">ATP dependent phosphorylation of adenosine and other related nucleoside analogs to monophosphate derivatives.</text>
</comment>
<proteinExistence type="inferred from homology"/>
<dbReference type="UniPathway" id="UPA00588">
    <property type="reaction ID" value="UER00659"/>
</dbReference>
<protein>
    <recommendedName>
        <fullName evidence="11 13">Adenosine kinase</fullName>
        <shortName evidence="13">AK</shortName>
        <ecNumber evidence="3 13">2.7.1.20</ecNumber>
    </recommendedName>
    <alternativeName>
        <fullName evidence="13">Adenosine 5'-phosphotransferase</fullName>
    </alternativeName>
</protein>
<keyword evidence="7 13" id="KW-0418">Kinase</keyword>
<dbReference type="Pfam" id="PF00294">
    <property type="entry name" value="PfkB"/>
    <property type="match status" value="1"/>
</dbReference>
<evidence type="ECO:0000256" key="6">
    <source>
        <dbReference type="ARBA" id="ARBA00022741"/>
    </source>
</evidence>
<dbReference type="InterPro" id="IPR001805">
    <property type="entry name" value="Adenokinase"/>
</dbReference>
<organism evidence="15 16">
    <name type="scientific">Dimorphilus gyrociliatus</name>
    <dbReference type="NCBI Taxonomy" id="2664684"/>
    <lineage>
        <taxon>Eukaryota</taxon>
        <taxon>Metazoa</taxon>
        <taxon>Spiralia</taxon>
        <taxon>Lophotrochozoa</taxon>
        <taxon>Annelida</taxon>
        <taxon>Polychaeta</taxon>
        <taxon>Polychaeta incertae sedis</taxon>
        <taxon>Dinophilidae</taxon>
        <taxon>Dimorphilus</taxon>
    </lineage>
</organism>
<feature type="domain" description="Carbohydrate kinase PfkB" evidence="14">
    <location>
        <begin position="28"/>
        <end position="330"/>
    </location>
</feature>
<evidence type="ECO:0000256" key="8">
    <source>
        <dbReference type="ARBA" id="ARBA00022840"/>
    </source>
</evidence>
<evidence type="ECO:0000256" key="7">
    <source>
        <dbReference type="ARBA" id="ARBA00022777"/>
    </source>
</evidence>
<keyword evidence="4 13" id="KW-0808">Transferase</keyword>
<dbReference type="GO" id="GO:0006144">
    <property type="term" value="P:purine nucleobase metabolic process"/>
    <property type="evidence" value="ECO:0007669"/>
    <property type="project" value="TreeGrafter"/>
</dbReference>
<dbReference type="Proteomes" id="UP000549394">
    <property type="component" value="Unassembled WGS sequence"/>
</dbReference>
<comment type="pathway">
    <text evidence="1 13">Purine metabolism; AMP biosynthesis via salvage pathway; AMP from adenosine: step 1/1.</text>
</comment>
<dbReference type="GO" id="GO:0005829">
    <property type="term" value="C:cytosol"/>
    <property type="evidence" value="ECO:0007669"/>
    <property type="project" value="TreeGrafter"/>
</dbReference>
<comment type="similarity">
    <text evidence="2 13">Belongs to the carbohydrate kinase PfkB family.</text>
</comment>
<dbReference type="FunFam" id="3.40.1190.20:FF:000076">
    <property type="entry name" value="Adenosine kinase"/>
    <property type="match status" value="1"/>
</dbReference>
<evidence type="ECO:0000259" key="14">
    <source>
        <dbReference type="Pfam" id="PF00294"/>
    </source>
</evidence>
<evidence type="ECO:0000256" key="2">
    <source>
        <dbReference type="ARBA" id="ARBA00010688"/>
    </source>
</evidence>
<dbReference type="Gene3D" id="3.40.1190.20">
    <property type="match status" value="1"/>
</dbReference>
<dbReference type="OrthoDB" id="432447at2759"/>
<dbReference type="AlphaFoldDB" id="A0A7I8W725"/>
<comment type="catalytic activity">
    <reaction evidence="10 13">
        <text>adenosine + ATP = AMP + ADP + H(+)</text>
        <dbReference type="Rhea" id="RHEA:20824"/>
        <dbReference type="ChEBI" id="CHEBI:15378"/>
        <dbReference type="ChEBI" id="CHEBI:16335"/>
        <dbReference type="ChEBI" id="CHEBI:30616"/>
        <dbReference type="ChEBI" id="CHEBI:456215"/>
        <dbReference type="ChEBI" id="CHEBI:456216"/>
        <dbReference type="EC" id="2.7.1.20"/>
    </reaction>
</comment>
<dbReference type="GO" id="GO:0006166">
    <property type="term" value="P:purine ribonucleoside salvage"/>
    <property type="evidence" value="ECO:0007669"/>
    <property type="project" value="UniProtKB-KW"/>
</dbReference>
<sequence length="339" mass="37398">MLPEGTILGLGNPLLDITVQTTPDFLRKYGLSENDARLATPQHDALFDDIQEMKPRYSAGGATLNSIRVAQWILNQRGVTGFVGAIGKDASGGIMKSCCKEVGVECHFLETEEERTGVCAALITGENRSLVTHLGASLKFDHSFLNEDFSFIERANLYYIGGFAFDTCKESVKRIAKHSIEKNKTLVMNLSAPFLCHYFAEEDILSSIDVLVGNEDEAKSLMRSLNFDESKTVEEMAEIVQRLPKSGSKERVVIFTRGANSTVIANSEKIFYQPPKPIKKEEIRDTNGCGDAFVGGFLSQLVQGKCLEECVDCGAYAASIVIKYFGCDYPPTCSYEYKP</sequence>
<evidence type="ECO:0000256" key="11">
    <source>
        <dbReference type="ARBA" id="ARBA00068771"/>
    </source>
</evidence>
<evidence type="ECO:0000256" key="13">
    <source>
        <dbReference type="RuleBase" id="RU368116"/>
    </source>
</evidence>
<evidence type="ECO:0000256" key="1">
    <source>
        <dbReference type="ARBA" id="ARBA00004801"/>
    </source>
</evidence>
<dbReference type="PANTHER" id="PTHR45769:SF3">
    <property type="entry name" value="ADENOSINE KINASE"/>
    <property type="match status" value="1"/>
</dbReference>
<accession>A0A7I8W725</accession>
<comment type="subcellular location">
    <subcellularLocation>
        <location evidence="13">Nucleus</location>
    </subcellularLocation>
</comment>
<dbReference type="GO" id="GO:0005634">
    <property type="term" value="C:nucleus"/>
    <property type="evidence" value="ECO:0007669"/>
    <property type="project" value="UniProtKB-SubCell"/>
</dbReference>
<comment type="subunit">
    <text evidence="13">Monomer.</text>
</comment>
<dbReference type="InterPro" id="IPR011611">
    <property type="entry name" value="PfkB_dom"/>
</dbReference>
<dbReference type="PRINTS" id="PR00989">
    <property type="entry name" value="ADENOKINASE"/>
</dbReference>
<evidence type="ECO:0000313" key="16">
    <source>
        <dbReference type="Proteomes" id="UP000549394"/>
    </source>
</evidence>
<keyword evidence="16" id="KW-1185">Reference proteome</keyword>
<dbReference type="GO" id="GO:0004001">
    <property type="term" value="F:adenosine kinase activity"/>
    <property type="evidence" value="ECO:0007669"/>
    <property type="project" value="UniProtKB-UniRule"/>
</dbReference>
<dbReference type="PANTHER" id="PTHR45769">
    <property type="entry name" value="ADENOSINE KINASE"/>
    <property type="match status" value="1"/>
</dbReference>
<name>A0A7I8W725_9ANNE</name>
<keyword evidence="6 13" id="KW-0547">Nucleotide-binding</keyword>
<keyword evidence="8 13" id="KW-0067">ATP-binding</keyword>
<evidence type="ECO:0000256" key="9">
    <source>
        <dbReference type="ARBA" id="ARBA00022842"/>
    </source>
</evidence>
<keyword evidence="9 13" id="KW-0460">Magnesium</keyword>
<dbReference type="EC" id="2.7.1.20" evidence="3 13"/>
<keyword evidence="5 13" id="KW-0660">Purine salvage</keyword>
<dbReference type="CDD" id="cd01168">
    <property type="entry name" value="adenosine_kinase"/>
    <property type="match status" value="1"/>
</dbReference>
<dbReference type="SUPFAM" id="SSF53613">
    <property type="entry name" value="Ribokinase-like"/>
    <property type="match status" value="1"/>
</dbReference>
<evidence type="ECO:0000256" key="12">
    <source>
        <dbReference type="PIRSR" id="PIRSR601805-1"/>
    </source>
</evidence>
<dbReference type="GO" id="GO:0005524">
    <property type="term" value="F:ATP binding"/>
    <property type="evidence" value="ECO:0007669"/>
    <property type="project" value="UniProtKB-UniRule"/>
</dbReference>
<dbReference type="EMBL" id="CAJFCJ010000020">
    <property type="protein sequence ID" value="CAD5124334.1"/>
    <property type="molecule type" value="Genomic_DNA"/>
</dbReference>
<feature type="active site" description="Proton acceptor" evidence="12">
    <location>
        <position position="291"/>
    </location>
</feature>
<keyword evidence="13" id="KW-0539">Nucleus</keyword>
<evidence type="ECO:0000256" key="5">
    <source>
        <dbReference type="ARBA" id="ARBA00022726"/>
    </source>
</evidence>